<dbReference type="EMBL" id="BOOG01000065">
    <property type="protein sequence ID" value="GIH72890.1"/>
    <property type="molecule type" value="Genomic_DNA"/>
</dbReference>
<organism evidence="1 2">
    <name type="scientific">Sphaerimonospora thailandensis</name>
    <dbReference type="NCBI Taxonomy" id="795644"/>
    <lineage>
        <taxon>Bacteria</taxon>
        <taxon>Bacillati</taxon>
        <taxon>Actinomycetota</taxon>
        <taxon>Actinomycetes</taxon>
        <taxon>Streptosporangiales</taxon>
        <taxon>Streptosporangiaceae</taxon>
        <taxon>Sphaerimonospora</taxon>
    </lineage>
</organism>
<dbReference type="AlphaFoldDB" id="A0A8J3W234"/>
<accession>A0A8J3W234</accession>
<proteinExistence type="predicted"/>
<gene>
    <name evidence="1" type="ORF">Mth01_51430</name>
</gene>
<dbReference type="Proteomes" id="UP000610966">
    <property type="component" value="Unassembled WGS sequence"/>
</dbReference>
<evidence type="ECO:0000313" key="2">
    <source>
        <dbReference type="Proteomes" id="UP000610966"/>
    </source>
</evidence>
<sequence length="96" mass="10731">MPPQEAFAERVQAVLAARHGIIAERHANEGVALLLISTKLVPWFYPTFVQWQTGRENPRRPGYPAMDSASVRDGPDAIAKRIASRFHQIRTGQGRP</sequence>
<keyword evidence="2" id="KW-1185">Reference proteome</keyword>
<reference evidence="1" key="1">
    <citation type="submission" date="2021-01" db="EMBL/GenBank/DDBJ databases">
        <title>Whole genome shotgun sequence of Sphaerimonospora thailandensis NBRC 107569.</title>
        <authorList>
            <person name="Komaki H."/>
            <person name="Tamura T."/>
        </authorList>
    </citation>
    <scope>NUCLEOTIDE SEQUENCE</scope>
    <source>
        <strain evidence="1">NBRC 107569</strain>
    </source>
</reference>
<name>A0A8J3W234_9ACTN</name>
<comment type="caution">
    <text evidence="1">The sequence shown here is derived from an EMBL/GenBank/DDBJ whole genome shotgun (WGS) entry which is preliminary data.</text>
</comment>
<evidence type="ECO:0000313" key="1">
    <source>
        <dbReference type="EMBL" id="GIH72890.1"/>
    </source>
</evidence>
<protein>
    <submittedName>
        <fullName evidence="1">Uncharacterized protein</fullName>
    </submittedName>
</protein>